<evidence type="ECO:0000256" key="1">
    <source>
        <dbReference type="SAM" id="MobiDB-lite"/>
    </source>
</evidence>
<gene>
    <name evidence="3" type="ORF">RF11_14600</name>
</gene>
<evidence type="ECO:0000256" key="2">
    <source>
        <dbReference type="SAM" id="Phobius"/>
    </source>
</evidence>
<accession>A0A0C2J0X2</accession>
<evidence type="ECO:0008006" key="5">
    <source>
        <dbReference type="Google" id="ProtNLM"/>
    </source>
</evidence>
<name>A0A0C2J0X2_THEKT</name>
<keyword evidence="2" id="KW-0812">Transmembrane</keyword>
<feature type="transmembrane region" description="Helical" evidence="2">
    <location>
        <begin position="191"/>
        <end position="210"/>
    </location>
</feature>
<keyword evidence="2" id="KW-0472">Membrane</keyword>
<feature type="region of interest" description="Disordered" evidence="1">
    <location>
        <begin position="114"/>
        <end position="180"/>
    </location>
</feature>
<proteinExistence type="predicted"/>
<dbReference type="Proteomes" id="UP000031668">
    <property type="component" value="Unassembled WGS sequence"/>
</dbReference>
<dbReference type="AlphaFoldDB" id="A0A0C2J0X2"/>
<comment type="caution">
    <text evidence="3">The sequence shown here is derived from an EMBL/GenBank/DDBJ whole genome shotgun (WGS) entry which is preliminary data.</text>
</comment>
<evidence type="ECO:0000313" key="4">
    <source>
        <dbReference type="Proteomes" id="UP000031668"/>
    </source>
</evidence>
<feature type="compositionally biased region" description="Polar residues" evidence="1">
    <location>
        <begin position="123"/>
        <end position="144"/>
    </location>
</feature>
<feature type="compositionally biased region" description="Polar residues" evidence="1">
    <location>
        <begin position="152"/>
        <end position="179"/>
    </location>
</feature>
<keyword evidence="4" id="KW-1185">Reference proteome</keyword>
<protein>
    <recommendedName>
        <fullName evidence="5">Transmembrane protein</fullName>
    </recommendedName>
</protein>
<reference evidence="3 4" key="1">
    <citation type="journal article" date="2014" name="Genome Biol. Evol.">
        <title>The genome of the myxosporean Thelohanellus kitauei shows adaptations to nutrient acquisition within its fish host.</title>
        <authorList>
            <person name="Yang Y."/>
            <person name="Xiong J."/>
            <person name="Zhou Z."/>
            <person name="Huo F."/>
            <person name="Miao W."/>
            <person name="Ran C."/>
            <person name="Liu Y."/>
            <person name="Zhang J."/>
            <person name="Feng J."/>
            <person name="Wang M."/>
            <person name="Wang M."/>
            <person name="Wang L."/>
            <person name="Yao B."/>
        </authorList>
    </citation>
    <scope>NUCLEOTIDE SEQUENCE [LARGE SCALE GENOMIC DNA]</scope>
    <source>
        <strain evidence="3">Wuqing</strain>
    </source>
</reference>
<organism evidence="3 4">
    <name type="scientific">Thelohanellus kitauei</name>
    <name type="common">Myxosporean</name>
    <dbReference type="NCBI Taxonomy" id="669202"/>
    <lineage>
        <taxon>Eukaryota</taxon>
        <taxon>Metazoa</taxon>
        <taxon>Cnidaria</taxon>
        <taxon>Myxozoa</taxon>
        <taxon>Myxosporea</taxon>
        <taxon>Bivalvulida</taxon>
        <taxon>Platysporina</taxon>
        <taxon>Myxobolidae</taxon>
        <taxon>Thelohanellus</taxon>
    </lineage>
</organism>
<sequence length="244" mass="27820">MGQFSLGKEFDIKIEVDYSYNEQRDQIRVDEFVYSVLDCNKNVNYKFKRTVPLYIHNTDSSNKCKIFKKQDFGIECVNQRQIKLKITHLYITCKFLTANQRLSTRIPSYIENKQFPKSDDMKSSTQGSNVKIQTSETTTPSKRSMGTEGLKSHTTASTQQPANSGSEKIENSIPSNLAGNQHKLRSGRNTLIVGLFLSGCTIIILVIFTIHNAIKRSKQKSNCPIKPQEIQRDIQKPMVYVIVD</sequence>
<dbReference type="EMBL" id="JWZT01004892">
    <property type="protein sequence ID" value="KII62702.1"/>
    <property type="molecule type" value="Genomic_DNA"/>
</dbReference>
<evidence type="ECO:0000313" key="3">
    <source>
        <dbReference type="EMBL" id="KII62702.1"/>
    </source>
</evidence>
<keyword evidence="2" id="KW-1133">Transmembrane helix</keyword>